<reference evidence="2 3" key="1">
    <citation type="submission" date="2011-10" db="EMBL/GenBank/DDBJ databases">
        <title>The Genome Sequence of Lachnospiraceae bacterium ACC2.</title>
        <authorList>
            <consortium name="The Broad Institute Genome Sequencing Platform"/>
            <person name="Earl A."/>
            <person name="Ward D."/>
            <person name="Feldgarden M."/>
            <person name="Gevers D."/>
            <person name="Sizova M."/>
            <person name="Hazen A."/>
            <person name="Epstein S."/>
            <person name="Young S.K."/>
            <person name="Zeng Q."/>
            <person name="Gargeya S."/>
            <person name="Fitzgerald M."/>
            <person name="Haas B."/>
            <person name="Abouelleil A."/>
            <person name="Alvarado L."/>
            <person name="Arachchi H.M."/>
            <person name="Berlin A."/>
            <person name="Brown A."/>
            <person name="Chapman S.B."/>
            <person name="Chen Z."/>
            <person name="Dunbar C."/>
            <person name="Freedman E."/>
            <person name="Gearin G."/>
            <person name="Goldberg J."/>
            <person name="Griggs A."/>
            <person name="Gujja S."/>
            <person name="Heiman D."/>
            <person name="Howarth C."/>
            <person name="Larson L."/>
            <person name="Lui A."/>
            <person name="MacDonald P.J.P."/>
            <person name="Montmayeur A."/>
            <person name="Murphy C."/>
            <person name="Neiman D."/>
            <person name="Pearson M."/>
            <person name="Priest M."/>
            <person name="Roberts A."/>
            <person name="Saif S."/>
            <person name="Shea T."/>
            <person name="Shenoy N."/>
            <person name="Sisk P."/>
            <person name="Stolte C."/>
            <person name="Sykes S."/>
            <person name="Wortman J."/>
            <person name="Nusbaum C."/>
            <person name="Birren B."/>
        </authorList>
    </citation>
    <scope>NUCLEOTIDE SEQUENCE [LARGE SCALE GENOMIC DNA]</scope>
    <source>
        <strain evidence="2 3">ACC2</strain>
    </source>
</reference>
<dbReference type="Proteomes" id="UP000018466">
    <property type="component" value="Unassembled WGS sequence"/>
</dbReference>
<proteinExistence type="predicted"/>
<dbReference type="SUPFAM" id="SSF53041">
    <property type="entry name" value="Resolvase-like"/>
    <property type="match status" value="1"/>
</dbReference>
<protein>
    <recommendedName>
        <fullName evidence="4">Recombinase domain-containing protein</fullName>
    </recommendedName>
</protein>
<evidence type="ECO:0000313" key="3">
    <source>
        <dbReference type="Proteomes" id="UP000018466"/>
    </source>
</evidence>
<dbReference type="InterPro" id="IPR038109">
    <property type="entry name" value="DNA_bind_recomb_sf"/>
</dbReference>
<dbReference type="Gene3D" id="3.90.1750.20">
    <property type="entry name" value="Putative Large Serine Recombinase, Chain B, Domain 2"/>
    <property type="match status" value="1"/>
</dbReference>
<dbReference type="InterPro" id="IPR036162">
    <property type="entry name" value="Resolvase-like_N_sf"/>
</dbReference>
<dbReference type="EMBL" id="AGEL01000006">
    <property type="protein sequence ID" value="EHO17243.1"/>
    <property type="molecule type" value="Genomic_DNA"/>
</dbReference>
<gene>
    <name evidence="2" type="ORF">HMPREF9623_00842</name>
</gene>
<sequence>MTVLYTNITFPKHGVRYIAINDNFDTSNQNSMWIDMAGIKNWINEFYARDTSRKIRAVNKSKGSCGIPLTTNVPYGYMKNPDDPTRWLVDEEAAIVVKYTFKMAMEGRGPSQIATQPTKDKVLTPTAYKQKQDLNTPQATPENPSK</sequence>
<accession>A0AA36Y5D5</accession>
<dbReference type="GO" id="GO:0003677">
    <property type="term" value="F:DNA binding"/>
    <property type="evidence" value="ECO:0007669"/>
    <property type="project" value="InterPro"/>
</dbReference>
<dbReference type="AlphaFoldDB" id="A0AA36Y5D5"/>
<feature type="compositionally biased region" description="Polar residues" evidence="1">
    <location>
        <begin position="127"/>
        <end position="146"/>
    </location>
</feature>
<evidence type="ECO:0000256" key="1">
    <source>
        <dbReference type="SAM" id="MobiDB-lite"/>
    </source>
</evidence>
<evidence type="ECO:0008006" key="4">
    <source>
        <dbReference type="Google" id="ProtNLM"/>
    </source>
</evidence>
<feature type="region of interest" description="Disordered" evidence="1">
    <location>
        <begin position="108"/>
        <end position="146"/>
    </location>
</feature>
<dbReference type="GO" id="GO:0000150">
    <property type="term" value="F:DNA strand exchange activity"/>
    <property type="evidence" value="ECO:0007669"/>
    <property type="project" value="InterPro"/>
</dbReference>
<keyword evidence="3" id="KW-1185">Reference proteome</keyword>
<evidence type="ECO:0000313" key="2">
    <source>
        <dbReference type="EMBL" id="EHO17243.1"/>
    </source>
</evidence>
<name>A0AA36Y5D5_9FIRM</name>
<organism evidence="2 3">
    <name type="scientific">Stomatobaculum longum</name>
    <dbReference type="NCBI Taxonomy" id="796942"/>
    <lineage>
        <taxon>Bacteria</taxon>
        <taxon>Bacillati</taxon>
        <taxon>Bacillota</taxon>
        <taxon>Clostridia</taxon>
        <taxon>Lachnospirales</taxon>
        <taxon>Lachnospiraceae</taxon>
        <taxon>Stomatobaculum</taxon>
    </lineage>
</organism>
<comment type="caution">
    <text evidence="2">The sequence shown here is derived from an EMBL/GenBank/DDBJ whole genome shotgun (WGS) entry which is preliminary data.</text>
</comment>